<sequence length="467" mass="50437">MGVKVEKISGKKRIFMMSVLLFGAFTALLAETFLNNALPTIMTAFEVNQSTAQWLTTSYLLVVGLMIPMSAWIFDSFNLKQNFLMMISVFFVGSMICVLAPNFTVLLSGRIIQAIAAGGLMPFIQNVILMMFPPEKRGMAMGITGLVIGFGPAVGPTVSGLLLKYSGWQMLFVILSAVSAIVGILAIFTVKNITVPKQSTTDIISFLESIFGFGLILYALSEVGNTGKVTLTLAVLFVLGVGIMYLFCKRQLKMTDPLLDLRVFKNLKFDLCTILSMISNIAMVGIELVLPLYLQTTRGETALTSGLIMMPGAFIMIICNPISGILYDKMGIKKLSLFGFGMLVVGTLPMLLFNTQTGLITICVCYALRMVGISFTMMTTFTAGINLIDPQLTAHANAASSTVRQIGGSFGTAAAMLVVALASTVNTSSKGVALEMGFHWSFILMLLFAVIGFGSSFFLPTSQEENK</sequence>
<evidence type="ECO:0000313" key="10">
    <source>
        <dbReference type="Proteomes" id="UP000707535"/>
    </source>
</evidence>
<comment type="caution">
    <text evidence="9">The sequence shown here is derived from an EMBL/GenBank/DDBJ whole genome shotgun (WGS) entry which is preliminary data.</text>
</comment>
<feature type="domain" description="Major facilitator superfamily (MFS) profile" evidence="8">
    <location>
        <begin position="16"/>
        <end position="464"/>
    </location>
</feature>
<name>A0A921F8H2_9LACO</name>
<evidence type="ECO:0000259" key="8">
    <source>
        <dbReference type="PROSITE" id="PS50850"/>
    </source>
</evidence>
<feature type="transmembrane region" description="Helical" evidence="7">
    <location>
        <begin position="202"/>
        <end position="221"/>
    </location>
</feature>
<feature type="transmembrane region" description="Helical" evidence="7">
    <location>
        <begin position="83"/>
        <end position="105"/>
    </location>
</feature>
<dbReference type="InterPro" id="IPR036259">
    <property type="entry name" value="MFS_trans_sf"/>
</dbReference>
<feature type="transmembrane region" description="Helical" evidence="7">
    <location>
        <begin position="406"/>
        <end position="425"/>
    </location>
</feature>
<feature type="transmembrane region" description="Helical" evidence="7">
    <location>
        <begin position="269"/>
        <end position="290"/>
    </location>
</feature>
<gene>
    <name evidence="9" type="ORF">K8V00_04830</name>
</gene>
<dbReference type="NCBIfam" id="TIGR00711">
    <property type="entry name" value="efflux_EmrB"/>
    <property type="match status" value="1"/>
</dbReference>
<dbReference type="PANTHER" id="PTHR42718">
    <property type="entry name" value="MAJOR FACILITATOR SUPERFAMILY MULTIDRUG TRANSPORTER MFSC"/>
    <property type="match status" value="1"/>
</dbReference>
<dbReference type="GO" id="GO:0022857">
    <property type="term" value="F:transmembrane transporter activity"/>
    <property type="evidence" value="ECO:0007669"/>
    <property type="project" value="InterPro"/>
</dbReference>
<dbReference type="PRINTS" id="PR01036">
    <property type="entry name" value="TCRTETB"/>
</dbReference>
<keyword evidence="2" id="KW-0813">Transport</keyword>
<dbReference type="PROSITE" id="PS50850">
    <property type="entry name" value="MFS"/>
    <property type="match status" value="1"/>
</dbReference>
<feature type="transmembrane region" description="Helical" evidence="7">
    <location>
        <begin position="111"/>
        <end position="132"/>
    </location>
</feature>
<dbReference type="Pfam" id="PF07690">
    <property type="entry name" value="MFS_1"/>
    <property type="match status" value="1"/>
</dbReference>
<keyword evidence="5 7" id="KW-1133">Transmembrane helix</keyword>
<evidence type="ECO:0000256" key="4">
    <source>
        <dbReference type="ARBA" id="ARBA00022692"/>
    </source>
</evidence>
<evidence type="ECO:0000256" key="5">
    <source>
        <dbReference type="ARBA" id="ARBA00022989"/>
    </source>
</evidence>
<evidence type="ECO:0000256" key="3">
    <source>
        <dbReference type="ARBA" id="ARBA00022475"/>
    </source>
</evidence>
<feature type="transmembrane region" description="Helical" evidence="7">
    <location>
        <begin position="139"/>
        <end position="162"/>
    </location>
</feature>
<dbReference type="PANTHER" id="PTHR42718:SF24">
    <property type="entry name" value="MAJOR FACILITATOR SUPERFAMILY (MFS) PROFILE DOMAIN-CONTAINING PROTEIN"/>
    <property type="match status" value="1"/>
</dbReference>
<feature type="transmembrane region" description="Helical" evidence="7">
    <location>
        <begin position="302"/>
        <end position="323"/>
    </location>
</feature>
<dbReference type="Proteomes" id="UP000707535">
    <property type="component" value="Unassembled WGS sequence"/>
</dbReference>
<dbReference type="InterPro" id="IPR020846">
    <property type="entry name" value="MFS_dom"/>
</dbReference>
<feature type="transmembrane region" description="Helical" evidence="7">
    <location>
        <begin position="335"/>
        <end position="353"/>
    </location>
</feature>
<feature type="transmembrane region" description="Helical" evidence="7">
    <location>
        <begin position="53"/>
        <end position="74"/>
    </location>
</feature>
<evidence type="ECO:0000256" key="2">
    <source>
        <dbReference type="ARBA" id="ARBA00022448"/>
    </source>
</evidence>
<keyword evidence="4 7" id="KW-0812">Transmembrane</keyword>
<keyword evidence="6 7" id="KW-0472">Membrane</keyword>
<dbReference type="SUPFAM" id="SSF103473">
    <property type="entry name" value="MFS general substrate transporter"/>
    <property type="match status" value="1"/>
</dbReference>
<dbReference type="InterPro" id="IPR004638">
    <property type="entry name" value="EmrB-like"/>
</dbReference>
<feature type="transmembrane region" description="Helical" evidence="7">
    <location>
        <begin position="437"/>
        <end position="459"/>
    </location>
</feature>
<proteinExistence type="predicted"/>
<evidence type="ECO:0000256" key="6">
    <source>
        <dbReference type="ARBA" id="ARBA00023136"/>
    </source>
</evidence>
<protein>
    <submittedName>
        <fullName evidence="9">Multidrug efflux MFS transporter</fullName>
    </submittedName>
</protein>
<dbReference type="InterPro" id="IPR011701">
    <property type="entry name" value="MFS"/>
</dbReference>
<evidence type="ECO:0000256" key="1">
    <source>
        <dbReference type="ARBA" id="ARBA00004651"/>
    </source>
</evidence>
<reference evidence="9" key="2">
    <citation type="submission" date="2021-09" db="EMBL/GenBank/DDBJ databases">
        <authorList>
            <person name="Gilroy R."/>
        </authorList>
    </citation>
    <scope>NUCLEOTIDE SEQUENCE</scope>
    <source>
        <strain evidence="9">CHK174-6876</strain>
    </source>
</reference>
<comment type="subcellular location">
    <subcellularLocation>
        <location evidence="1">Cell membrane</location>
        <topology evidence="1">Multi-pass membrane protein</topology>
    </subcellularLocation>
</comment>
<dbReference type="AlphaFoldDB" id="A0A921F8H2"/>
<dbReference type="CDD" id="cd17503">
    <property type="entry name" value="MFS_LmrB_MDR_like"/>
    <property type="match status" value="1"/>
</dbReference>
<reference evidence="9" key="1">
    <citation type="journal article" date="2021" name="PeerJ">
        <title>Extensive microbial diversity within the chicken gut microbiome revealed by metagenomics and culture.</title>
        <authorList>
            <person name="Gilroy R."/>
            <person name="Ravi A."/>
            <person name="Getino M."/>
            <person name="Pursley I."/>
            <person name="Horton D.L."/>
            <person name="Alikhan N.F."/>
            <person name="Baker D."/>
            <person name="Gharbi K."/>
            <person name="Hall N."/>
            <person name="Watson M."/>
            <person name="Adriaenssens E.M."/>
            <person name="Foster-Nyarko E."/>
            <person name="Jarju S."/>
            <person name="Secka A."/>
            <person name="Antonio M."/>
            <person name="Oren A."/>
            <person name="Chaudhuri R.R."/>
            <person name="La Ragione R."/>
            <person name="Hildebrand F."/>
            <person name="Pallen M.J."/>
        </authorList>
    </citation>
    <scope>NUCLEOTIDE SEQUENCE</scope>
    <source>
        <strain evidence="9">CHK174-6876</strain>
    </source>
</reference>
<dbReference type="GO" id="GO:0005886">
    <property type="term" value="C:plasma membrane"/>
    <property type="evidence" value="ECO:0007669"/>
    <property type="project" value="UniProtKB-SubCell"/>
</dbReference>
<organism evidence="9 10">
    <name type="scientific">Ligilactobacillus acidipiscis</name>
    <dbReference type="NCBI Taxonomy" id="89059"/>
    <lineage>
        <taxon>Bacteria</taxon>
        <taxon>Bacillati</taxon>
        <taxon>Bacillota</taxon>
        <taxon>Bacilli</taxon>
        <taxon>Lactobacillales</taxon>
        <taxon>Lactobacillaceae</taxon>
        <taxon>Ligilactobacillus</taxon>
    </lineage>
</organism>
<accession>A0A921F8H2</accession>
<evidence type="ECO:0000256" key="7">
    <source>
        <dbReference type="SAM" id="Phobius"/>
    </source>
</evidence>
<feature type="transmembrane region" description="Helical" evidence="7">
    <location>
        <begin position="359"/>
        <end position="385"/>
    </location>
</feature>
<evidence type="ECO:0000313" key="9">
    <source>
        <dbReference type="EMBL" id="HJE96926.1"/>
    </source>
</evidence>
<feature type="transmembrane region" description="Helical" evidence="7">
    <location>
        <begin position="168"/>
        <end position="190"/>
    </location>
</feature>
<keyword evidence="3" id="KW-1003">Cell membrane</keyword>
<feature type="transmembrane region" description="Helical" evidence="7">
    <location>
        <begin position="227"/>
        <end position="248"/>
    </location>
</feature>
<dbReference type="Gene3D" id="1.20.1250.20">
    <property type="entry name" value="MFS general substrate transporter like domains"/>
    <property type="match status" value="1"/>
</dbReference>
<dbReference type="EMBL" id="DYXG01000040">
    <property type="protein sequence ID" value="HJE96926.1"/>
    <property type="molecule type" value="Genomic_DNA"/>
</dbReference>
<dbReference type="Gene3D" id="1.20.1720.10">
    <property type="entry name" value="Multidrug resistance protein D"/>
    <property type="match status" value="1"/>
</dbReference>